<dbReference type="InParanoid" id="L5JW25"/>
<organism evidence="7 8">
    <name type="scientific">Pteropus alecto</name>
    <name type="common">Black flying fox</name>
    <dbReference type="NCBI Taxonomy" id="9402"/>
    <lineage>
        <taxon>Eukaryota</taxon>
        <taxon>Metazoa</taxon>
        <taxon>Chordata</taxon>
        <taxon>Craniata</taxon>
        <taxon>Vertebrata</taxon>
        <taxon>Euteleostomi</taxon>
        <taxon>Mammalia</taxon>
        <taxon>Eutheria</taxon>
        <taxon>Laurasiatheria</taxon>
        <taxon>Chiroptera</taxon>
        <taxon>Yinpterochiroptera</taxon>
        <taxon>Pteropodoidea</taxon>
        <taxon>Pteropodidae</taxon>
        <taxon>Pteropodinae</taxon>
        <taxon>Pteropus</taxon>
    </lineage>
</organism>
<accession>L5JW25</accession>
<feature type="transmembrane region" description="Helical" evidence="6">
    <location>
        <begin position="140"/>
        <end position="161"/>
    </location>
</feature>
<dbReference type="Proteomes" id="UP000010552">
    <property type="component" value="Unassembled WGS sequence"/>
</dbReference>
<dbReference type="GO" id="GO:0005886">
    <property type="term" value="C:plasma membrane"/>
    <property type="evidence" value="ECO:0007669"/>
    <property type="project" value="TreeGrafter"/>
</dbReference>
<dbReference type="Gene3D" id="1.20.140.150">
    <property type="match status" value="1"/>
</dbReference>
<evidence type="ECO:0000256" key="3">
    <source>
        <dbReference type="ARBA" id="ARBA00022989"/>
    </source>
</evidence>
<evidence type="ECO:0000256" key="1">
    <source>
        <dbReference type="ARBA" id="ARBA00004141"/>
    </source>
</evidence>
<keyword evidence="4 6" id="KW-0472">Membrane</keyword>
<proteinExistence type="predicted"/>
<dbReference type="InterPro" id="IPR050579">
    <property type="entry name" value="PMP-22/EMP/MP20-like"/>
</dbReference>
<dbReference type="EMBL" id="KB031080">
    <property type="protein sequence ID" value="ELK03520.1"/>
    <property type="molecule type" value="Genomic_DNA"/>
</dbReference>
<dbReference type="AlphaFoldDB" id="L5JW25"/>
<dbReference type="PANTHER" id="PTHR10671">
    <property type="entry name" value="EPITHELIAL MEMBRANE PROTEIN-RELATED"/>
    <property type="match status" value="1"/>
</dbReference>
<feature type="transmembrane region" description="Helical" evidence="6">
    <location>
        <begin position="173"/>
        <end position="193"/>
    </location>
</feature>
<keyword evidence="2 6" id="KW-0812">Transmembrane</keyword>
<feature type="transmembrane region" description="Helical" evidence="6">
    <location>
        <begin position="74"/>
        <end position="100"/>
    </location>
</feature>
<name>L5JW25_PTEAL</name>
<feature type="region of interest" description="Disordered" evidence="5">
    <location>
        <begin position="40"/>
        <end position="63"/>
    </location>
</feature>
<gene>
    <name evidence="7" type="ORF">PAL_GLEAN10013569</name>
</gene>
<protein>
    <submittedName>
        <fullName evidence="7">Transmembrane protein 202</fullName>
    </submittedName>
</protein>
<evidence type="ECO:0000256" key="5">
    <source>
        <dbReference type="SAM" id="MobiDB-lite"/>
    </source>
</evidence>
<feature type="region of interest" description="Disordered" evidence="5">
    <location>
        <begin position="213"/>
        <end position="267"/>
    </location>
</feature>
<keyword evidence="8" id="KW-1185">Reference proteome</keyword>
<comment type="subcellular location">
    <subcellularLocation>
        <location evidence="1">Membrane</location>
        <topology evidence="1">Multi-pass membrane protein</topology>
    </subcellularLocation>
</comment>
<evidence type="ECO:0000256" key="4">
    <source>
        <dbReference type="ARBA" id="ARBA00023136"/>
    </source>
</evidence>
<dbReference type="PANTHER" id="PTHR10671:SF42">
    <property type="entry name" value="TRANSMEMBRANE PROTEIN 202"/>
    <property type="match status" value="1"/>
</dbReference>
<evidence type="ECO:0000256" key="6">
    <source>
        <dbReference type="SAM" id="Phobius"/>
    </source>
</evidence>
<reference evidence="8" key="1">
    <citation type="journal article" date="2013" name="Science">
        <title>Comparative analysis of bat genomes provides insight into the evolution of flight and immunity.</title>
        <authorList>
            <person name="Zhang G."/>
            <person name="Cowled C."/>
            <person name="Shi Z."/>
            <person name="Huang Z."/>
            <person name="Bishop-Lilly K.A."/>
            <person name="Fang X."/>
            <person name="Wynne J.W."/>
            <person name="Xiong Z."/>
            <person name="Baker M.L."/>
            <person name="Zhao W."/>
            <person name="Tachedjian M."/>
            <person name="Zhu Y."/>
            <person name="Zhou P."/>
            <person name="Jiang X."/>
            <person name="Ng J."/>
            <person name="Yang L."/>
            <person name="Wu L."/>
            <person name="Xiao J."/>
            <person name="Feng Y."/>
            <person name="Chen Y."/>
            <person name="Sun X."/>
            <person name="Zhang Y."/>
            <person name="Marsh G.A."/>
            <person name="Crameri G."/>
            <person name="Broder C.C."/>
            <person name="Frey K.G."/>
            <person name="Wang L.F."/>
            <person name="Wang J."/>
        </authorList>
    </citation>
    <scope>NUCLEOTIDE SEQUENCE [LARGE SCALE GENOMIC DNA]</scope>
</reference>
<sequence>MCEEVLRQIPWQLESELAAKMEREEQLVLTFHNPKVPKLKGNREYQRPTLPTNKDPSASMLPQRRQEQVDQTHIYIRMFCGSLCGFSLLLLICVSTLNWVQFLVIKNGLELYAGLWISCNHELCWSHTPKPPYYLQYSRAFFLVSVLTILIGLSLLFSFCLHRKGNMNTNLDLKVSMLSFISGIISFLNYLTFRAPSLDQNVTMSPVEKSRLGIGPVTTVPPTEDEGSRPEVTFLSDREEKLPNADLPNAEVPSVEVPIAELPNTEM</sequence>
<evidence type="ECO:0000313" key="8">
    <source>
        <dbReference type="Proteomes" id="UP000010552"/>
    </source>
</evidence>
<evidence type="ECO:0000256" key="2">
    <source>
        <dbReference type="ARBA" id="ARBA00022692"/>
    </source>
</evidence>
<keyword evidence="3 6" id="KW-1133">Transmembrane helix</keyword>
<dbReference type="STRING" id="9402.L5JW25"/>
<evidence type="ECO:0000313" key="7">
    <source>
        <dbReference type="EMBL" id="ELK03520.1"/>
    </source>
</evidence>